<reference evidence="4 5" key="2">
    <citation type="submission" date="2019-01" db="EMBL/GenBank/DDBJ databases">
        <title>The decoding of complex shrimp genome reveals the adaptation for benthos swimmer, frequently molting mechanism and breeding impact on genome.</title>
        <authorList>
            <person name="Sun Y."/>
            <person name="Gao Y."/>
            <person name="Yu Y."/>
        </authorList>
    </citation>
    <scope>NUCLEOTIDE SEQUENCE [LARGE SCALE GENOMIC DNA]</scope>
    <source>
        <tissue evidence="4">Muscle</tissue>
    </source>
</reference>
<dbReference type="InterPro" id="IPR053012">
    <property type="entry name" value="ER-organelle_contact"/>
</dbReference>
<dbReference type="Gene3D" id="2.60.40.10">
    <property type="entry name" value="Immunoglobulins"/>
    <property type="match status" value="1"/>
</dbReference>
<keyword evidence="5" id="KW-1185">Reference proteome</keyword>
<dbReference type="InterPro" id="IPR008962">
    <property type="entry name" value="PapD-like_sf"/>
</dbReference>
<dbReference type="InterPro" id="IPR013783">
    <property type="entry name" value="Ig-like_fold"/>
</dbReference>
<dbReference type="Pfam" id="PF00635">
    <property type="entry name" value="Motile_Sperm"/>
    <property type="match status" value="1"/>
</dbReference>
<comment type="caution">
    <text evidence="4">The sequence shown here is derived from an EMBL/GenBank/DDBJ whole genome shotgun (WGS) entry which is preliminary data.</text>
</comment>
<evidence type="ECO:0000259" key="3">
    <source>
        <dbReference type="PROSITE" id="PS50202"/>
    </source>
</evidence>
<dbReference type="OrthoDB" id="75724at2759"/>
<dbReference type="Proteomes" id="UP000283509">
    <property type="component" value="Unassembled WGS sequence"/>
</dbReference>
<keyword evidence="1" id="KW-0812">Transmembrane</keyword>
<evidence type="ECO:0008006" key="6">
    <source>
        <dbReference type="Google" id="ProtNLM"/>
    </source>
</evidence>
<dbReference type="SUPFAM" id="SSF52087">
    <property type="entry name" value="CRAL/TRIO domain"/>
    <property type="match status" value="1"/>
</dbReference>
<organism evidence="4 5">
    <name type="scientific">Penaeus vannamei</name>
    <name type="common">Whiteleg shrimp</name>
    <name type="synonym">Litopenaeus vannamei</name>
    <dbReference type="NCBI Taxonomy" id="6689"/>
    <lineage>
        <taxon>Eukaryota</taxon>
        <taxon>Metazoa</taxon>
        <taxon>Ecdysozoa</taxon>
        <taxon>Arthropoda</taxon>
        <taxon>Crustacea</taxon>
        <taxon>Multicrustacea</taxon>
        <taxon>Malacostraca</taxon>
        <taxon>Eumalacostraca</taxon>
        <taxon>Eucarida</taxon>
        <taxon>Decapoda</taxon>
        <taxon>Dendrobranchiata</taxon>
        <taxon>Penaeoidea</taxon>
        <taxon>Penaeidae</taxon>
        <taxon>Penaeus</taxon>
    </lineage>
</organism>
<dbReference type="GO" id="GO:0140284">
    <property type="term" value="C:endoplasmic reticulum-endosome membrane contact site"/>
    <property type="evidence" value="ECO:0007669"/>
    <property type="project" value="TreeGrafter"/>
</dbReference>
<dbReference type="CDD" id="cd00170">
    <property type="entry name" value="SEC14"/>
    <property type="match status" value="1"/>
</dbReference>
<dbReference type="PANTHER" id="PTHR46384">
    <property type="entry name" value="MOTILE SPERM DOMAIN-CONTAINING PROTEIN 2"/>
    <property type="match status" value="1"/>
</dbReference>
<reference evidence="4 5" key="1">
    <citation type="submission" date="2018-04" db="EMBL/GenBank/DDBJ databases">
        <authorList>
            <person name="Zhang X."/>
            <person name="Yuan J."/>
            <person name="Li F."/>
            <person name="Xiang J."/>
        </authorList>
    </citation>
    <scope>NUCLEOTIDE SEQUENCE [LARGE SCALE GENOMIC DNA]</scope>
    <source>
        <tissue evidence="4">Muscle</tissue>
    </source>
</reference>
<name>A0A423TL67_PENVA</name>
<dbReference type="InterPro" id="IPR000535">
    <property type="entry name" value="MSP_dom"/>
</dbReference>
<accession>A0A423TL67</accession>
<feature type="transmembrane region" description="Helical" evidence="1">
    <location>
        <begin position="308"/>
        <end position="326"/>
    </location>
</feature>
<keyword evidence="1" id="KW-1133">Transmembrane helix</keyword>
<feature type="domain" description="CRAL-TRIO" evidence="2">
    <location>
        <begin position="1"/>
        <end position="89"/>
    </location>
</feature>
<dbReference type="InterPro" id="IPR001251">
    <property type="entry name" value="CRAL-TRIO_dom"/>
</dbReference>
<feature type="transmembrane region" description="Helical" evidence="1">
    <location>
        <begin position="24"/>
        <end position="45"/>
    </location>
</feature>
<evidence type="ECO:0000259" key="2">
    <source>
        <dbReference type="PROSITE" id="PS50191"/>
    </source>
</evidence>
<feature type="domain" description="MSP" evidence="3">
    <location>
        <begin position="143"/>
        <end position="261"/>
    </location>
</feature>
<keyword evidence="1" id="KW-0472">Membrane</keyword>
<dbReference type="SUPFAM" id="SSF49354">
    <property type="entry name" value="PapD-like"/>
    <property type="match status" value="1"/>
</dbReference>
<evidence type="ECO:0000313" key="4">
    <source>
        <dbReference type="EMBL" id="ROT77210.1"/>
    </source>
</evidence>
<dbReference type="EMBL" id="QCYY01001555">
    <property type="protein sequence ID" value="ROT77210.1"/>
    <property type="molecule type" value="Genomic_DNA"/>
</dbReference>
<dbReference type="Gene3D" id="3.40.525.10">
    <property type="entry name" value="CRAL-TRIO lipid binding domain"/>
    <property type="match status" value="1"/>
</dbReference>
<sequence length="359" mass="39859">MCDTGMKNMDMEFIQYMINLFKNYYPWFLNYIIVFEMPWLLSAMWKIIKTWLPPKSIEKIKFVDKKSLKEFVEPDQALVSWGGTDNYEYQFEPEATNAFEPIVNGDIEARKVHFAEGSAQPPASPLRGKPQLRRTISANGKAIIDIDPSEELLFSNCRIGASTNIILTNPTDSPVAFKIKTTSPEKYRVRPSVGVLEGGAQLDISVTVSEQLAPAALVRDKFLVMGAPTSIPDMNSQEVSQLFKNISKDDLFETRLRVGVSAVDSSHESSLTGGQAAPVSSSELISKIDQLLHRQSAVEEQLRAAKKLVFIMLVAMIVVLIFLITITNNNLHAHTAAMQSANTIISQASHGEQGSHVEL</sequence>
<proteinExistence type="predicted"/>
<dbReference type="PANTHER" id="PTHR46384:SF1">
    <property type="entry name" value="MOTILE SPERM DOMAIN-CONTAINING PROTEIN 2"/>
    <property type="match status" value="1"/>
</dbReference>
<dbReference type="PROSITE" id="PS50202">
    <property type="entry name" value="MSP"/>
    <property type="match status" value="1"/>
</dbReference>
<dbReference type="Pfam" id="PF00650">
    <property type="entry name" value="CRAL_TRIO"/>
    <property type="match status" value="1"/>
</dbReference>
<dbReference type="GO" id="GO:0012505">
    <property type="term" value="C:endomembrane system"/>
    <property type="evidence" value="ECO:0007669"/>
    <property type="project" value="TreeGrafter"/>
</dbReference>
<dbReference type="AlphaFoldDB" id="A0A423TL67"/>
<evidence type="ECO:0000256" key="1">
    <source>
        <dbReference type="SAM" id="Phobius"/>
    </source>
</evidence>
<protein>
    <recommendedName>
        <fullName evidence="6">Motile sperm domain-containing protein 2</fullName>
    </recommendedName>
</protein>
<dbReference type="PROSITE" id="PS50191">
    <property type="entry name" value="CRAL_TRIO"/>
    <property type="match status" value="1"/>
</dbReference>
<dbReference type="STRING" id="6689.A0A423TL67"/>
<evidence type="ECO:0000313" key="5">
    <source>
        <dbReference type="Proteomes" id="UP000283509"/>
    </source>
</evidence>
<dbReference type="InterPro" id="IPR036865">
    <property type="entry name" value="CRAL-TRIO_dom_sf"/>
</dbReference>
<gene>
    <name evidence="4" type="ORF">C7M84_004153</name>
</gene>